<evidence type="ECO:0000256" key="4">
    <source>
        <dbReference type="ARBA" id="ARBA00022490"/>
    </source>
</evidence>
<dbReference type="PROSITE" id="PS00019">
    <property type="entry name" value="ACTININ_1"/>
    <property type="match status" value="1"/>
</dbReference>
<dbReference type="InterPro" id="IPR001605">
    <property type="entry name" value="PH_dom-spectrin-type"/>
</dbReference>
<dbReference type="GO" id="GO:0005829">
    <property type="term" value="C:cytosol"/>
    <property type="evidence" value="ECO:0007669"/>
    <property type="project" value="UniProtKB-ARBA"/>
</dbReference>
<accession>A0A8C5CG48</accession>
<evidence type="ECO:0000256" key="5">
    <source>
        <dbReference type="ARBA" id="ARBA00022737"/>
    </source>
</evidence>
<feature type="domain" description="Calponin-homology (CH)" evidence="11">
    <location>
        <begin position="57"/>
        <end position="161"/>
    </location>
</feature>
<dbReference type="Ensembl" id="ENSGMOT00000033374.1">
    <property type="protein sequence ID" value="ENSGMOP00000060197.1"/>
    <property type="gene ID" value="ENSGMOG00000018591.2"/>
</dbReference>
<dbReference type="SMART" id="SM00033">
    <property type="entry name" value="CH"/>
    <property type="match status" value="2"/>
</dbReference>
<feature type="domain" description="Calponin-homology (CH)" evidence="11">
    <location>
        <begin position="176"/>
        <end position="281"/>
    </location>
</feature>
<dbReference type="GeneTree" id="ENSGT00940000158847"/>
<dbReference type="GO" id="GO:0016192">
    <property type="term" value="P:vesicle-mediated transport"/>
    <property type="evidence" value="ECO:0007669"/>
    <property type="project" value="UniProtKB-ARBA"/>
</dbReference>
<dbReference type="SMART" id="SM00150">
    <property type="entry name" value="SPEC"/>
    <property type="match status" value="16"/>
</dbReference>
<dbReference type="GO" id="GO:0016020">
    <property type="term" value="C:membrane"/>
    <property type="evidence" value="ECO:0007669"/>
    <property type="project" value="UniProtKB-ARBA"/>
</dbReference>
<dbReference type="InterPro" id="IPR041681">
    <property type="entry name" value="PH_9"/>
</dbReference>
<feature type="compositionally biased region" description="Pro residues" evidence="10">
    <location>
        <begin position="2047"/>
        <end position="2062"/>
    </location>
</feature>
<dbReference type="GO" id="GO:0003779">
    <property type="term" value="F:actin binding"/>
    <property type="evidence" value="ECO:0007669"/>
    <property type="project" value="UniProtKB-KW"/>
</dbReference>
<feature type="coiled-coil region" evidence="9">
    <location>
        <begin position="1378"/>
        <end position="1405"/>
    </location>
</feature>
<comment type="similarity">
    <text evidence="2 8">Belongs to the spectrin family.</text>
</comment>
<dbReference type="GO" id="GO:0008091">
    <property type="term" value="C:spectrin"/>
    <property type="evidence" value="ECO:0007669"/>
    <property type="project" value="InterPro"/>
</dbReference>
<dbReference type="Gene3D" id="1.10.418.10">
    <property type="entry name" value="Calponin-like domain"/>
    <property type="match status" value="2"/>
</dbReference>
<keyword evidence="9" id="KW-0175">Coiled coil</keyword>
<feature type="region of interest" description="Disordered" evidence="10">
    <location>
        <begin position="2211"/>
        <end position="2232"/>
    </location>
</feature>
<dbReference type="Pfam" id="PF00307">
    <property type="entry name" value="CH"/>
    <property type="match status" value="2"/>
</dbReference>
<dbReference type="InterPro" id="IPR001589">
    <property type="entry name" value="Actinin_actin-bd_CS"/>
</dbReference>
<dbReference type="PROSITE" id="PS50021">
    <property type="entry name" value="CH"/>
    <property type="match status" value="2"/>
</dbReference>
<dbReference type="PIRSF" id="PIRSF002297">
    <property type="entry name" value="Spectrin_beta_subunit"/>
    <property type="match status" value="1"/>
</dbReference>
<dbReference type="GO" id="GO:0005543">
    <property type="term" value="F:phospholipid binding"/>
    <property type="evidence" value="ECO:0007669"/>
    <property type="project" value="InterPro"/>
</dbReference>
<keyword evidence="3 8" id="KW-0117">Actin capping</keyword>
<dbReference type="CDD" id="cd21321">
    <property type="entry name" value="CH_SPTBN2_rpt2"/>
    <property type="match status" value="1"/>
</dbReference>
<keyword evidence="5" id="KW-0677">Repeat</keyword>
<dbReference type="CDD" id="cd21317">
    <property type="entry name" value="CH_SPTBN2_rpt1"/>
    <property type="match status" value="1"/>
</dbReference>
<organism evidence="12 13">
    <name type="scientific">Gadus morhua</name>
    <name type="common">Atlantic cod</name>
    <dbReference type="NCBI Taxonomy" id="8049"/>
    <lineage>
        <taxon>Eukaryota</taxon>
        <taxon>Metazoa</taxon>
        <taxon>Chordata</taxon>
        <taxon>Craniata</taxon>
        <taxon>Vertebrata</taxon>
        <taxon>Euteleostomi</taxon>
        <taxon>Actinopterygii</taxon>
        <taxon>Neopterygii</taxon>
        <taxon>Teleostei</taxon>
        <taxon>Neoteleostei</taxon>
        <taxon>Acanthomorphata</taxon>
        <taxon>Zeiogadaria</taxon>
        <taxon>Gadariae</taxon>
        <taxon>Gadiformes</taxon>
        <taxon>Gadoidei</taxon>
        <taxon>Gadidae</taxon>
        <taxon>Gadus</taxon>
    </lineage>
</organism>
<keyword evidence="13" id="KW-1185">Reference proteome</keyword>
<protein>
    <recommendedName>
        <fullName evidence="8">Spectrin beta chain</fullName>
    </recommendedName>
</protein>
<feature type="coiled-coil region" evidence="9">
    <location>
        <begin position="1794"/>
        <end position="1835"/>
    </location>
</feature>
<dbReference type="GO" id="GO:0051693">
    <property type="term" value="P:actin filament capping"/>
    <property type="evidence" value="ECO:0007669"/>
    <property type="project" value="UniProtKB-UniRule"/>
</dbReference>
<evidence type="ECO:0000259" key="11">
    <source>
        <dbReference type="PROSITE" id="PS50021"/>
    </source>
</evidence>
<dbReference type="InterPro" id="IPR036872">
    <property type="entry name" value="CH_dom_sf"/>
</dbReference>
<feature type="coiled-coil region" evidence="9">
    <location>
        <begin position="1053"/>
        <end position="1080"/>
    </location>
</feature>
<feature type="coiled-coil region" evidence="9">
    <location>
        <begin position="1202"/>
        <end position="1230"/>
    </location>
</feature>
<evidence type="ECO:0000313" key="13">
    <source>
        <dbReference type="Proteomes" id="UP000694546"/>
    </source>
</evidence>
<dbReference type="InterPro" id="IPR016343">
    <property type="entry name" value="Spectrin_bsu"/>
</dbReference>
<dbReference type="SUPFAM" id="SSF46966">
    <property type="entry name" value="Spectrin repeat"/>
    <property type="match status" value="12"/>
</dbReference>
<dbReference type="CDD" id="cd10571">
    <property type="entry name" value="PH_beta_spectrin"/>
    <property type="match status" value="1"/>
</dbReference>
<feature type="region of interest" description="Disordered" evidence="10">
    <location>
        <begin position="2042"/>
        <end position="2105"/>
    </location>
</feature>
<reference evidence="12" key="1">
    <citation type="submission" date="2025-08" db="UniProtKB">
        <authorList>
            <consortium name="Ensembl"/>
        </authorList>
    </citation>
    <scope>IDENTIFICATION</scope>
</reference>
<feature type="compositionally biased region" description="Basic and acidic residues" evidence="10">
    <location>
        <begin position="2212"/>
        <end position="2225"/>
    </location>
</feature>
<dbReference type="Gene3D" id="1.20.58.60">
    <property type="match status" value="13"/>
</dbReference>
<evidence type="ECO:0000313" key="12">
    <source>
        <dbReference type="Ensembl" id="ENSGMOP00000060197.1"/>
    </source>
</evidence>
<keyword evidence="7 8" id="KW-0206">Cytoskeleton</keyword>
<evidence type="ECO:0000256" key="7">
    <source>
        <dbReference type="ARBA" id="ARBA00023212"/>
    </source>
</evidence>
<dbReference type="PROSITE" id="PS00020">
    <property type="entry name" value="ACTININ_2"/>
    <property type="match status" value="1"/>
</dbReference>
<dbReference type="Gene3D" id="2.30.29.30">
    <property type="entry name" value="Pleckstrin-homology domain (PH domain)/Phosphotyrosine-binding domain (PTB)"/>
    <property type="match status" value="1"/>
</dbReference>
<dbReference type="GO" id="GO:0005200">
    <property type="term" value="F:structural constituent of cytoskeleton"/>
    <property type="evidence" value="ECO:0007669"/>
    <property type="project" value="UniProtKB-UniRule"/>
</dbReference>
<feature type="coiled-coil region" evidence="9">
    <location>
        <begin position="947"/>
        <end position="988"/>
    </location>
</feature>
<keyword evidence="4 8" id="KW-0963">Cytoplasm</keyword>
<name>A0A8C5CG48_GADMO</name>
<sequence length="2232" mass="255517">MSTISPTDFDSLEIQQQYNDINNRWDLAAETDWDNENSSARLFERSRIKALADEREAVQKKTFTKWVNSHLGRVTCRIGDLYTDLRDGRMLIRLLEVLSGEQLPKPTKGRMRIHCLENVDKALQFLKEQKVHLENMGSHDIVDGNHRLTLGLIWTIILRFQIQDISVVTEDNKEKRSAKDALLLWCQMKTAGYPNVNVHNFTTSWRDGLAFSAIVHKHRSDLIEFDTLKRSNAHHNLQNAFNVAEKELGLTKLLDPEDVNVDQPDEKSIITYVATYYHYFSKMKALAVEGKRIGKVLDYAIEADQLIDKYESLASELLQWIQQTIHTLNDRQLANSLNGVQNQLQAFNSYRTVEKPPKFTEKGNLEVLLFTIQSKMRANNQKVYMPREGKLISDINKAWERLEKAEHERELALRNELIRQEKLEMLAARFDRKAAMRETWLSENQRLVSQDNFGTDLGAVEAATRKHEAIETDIGAYGERVAAVEAVARELEAESYHDVRRVAARRDNVLRLWEYLKELLAARRERLHAHRDLQRLLQEMRYIMDWMGDMKGRLQSQDSGKHLHDVLDLLQTHTLVEADISAQAERIKGVQAAAQRFTSQDQRESYKPCEPALVVERVDLLGRAYGELGQLAVERRDRLEDSRRLWQFLWELGEEGAWIREQEQILAAADCGRDLTSALHLLSKHEAFRDEMAARYGPLGTSIAAGEALVQEGHVGAPEVTERIRDIREQWAHLEERIWHLAIERKCTAKSAAHSITNDHNSIDISKVLKCQRSNVDGRVPSIERRFAELESLSAARRQALEGALALYRMFSESGACLQWVEEKEQWLHSMAIPTKLEDLEVVQQRFETLEPEMNNLGLRVTDVNQVNQQLLGSENRDKEQINRTQEQLNDRWKEFQQLADQKKLALESALNIQNYHLECNEIQSWMKEKTKVIESTQSLGNDLAGVMALQRKLTGMERDLEAIQGKLNDLRTEAEKLAEEHPDQAEEIQARLAGIQEVWEELNATMKLREESLGEASKLQGFLRDLDDFQSWLSRTQTAVASEDIPTSLVESESLLAQHESIKNEVDNYKEDYEKMRDVGEEVTRGQTDAQYMFLAQRLQALDTGWHELRRMWENRQSLLAQAFDFQTFLRDAKQAEAFLNSQEYVLSHTEMPSSLQGAEDAIKKHEDFLTTMEASEEKISGVVESGHRLITDGNATADKIQEKADSIQERQQKNKQAANELLAKLKDNRELQHFLQDGQELKLWINEKMLTAQDMSYDEARNLHSKWQKHQAFMAELASNKDWLDKIDKEGQALVEEKPELQPVVQQTLVDLQGQWEELEATTKTKAQCLFDANRAELFTQSCSALDGWLKNLEGKLQSDDYGKDLTSVNILLKKHQMLEHQMDVREKEVQALQSQAQALTQEDAGLAEVDGQQRQLTDSYSQLQAPLQARRQQLLASKEAHQFNRDLEDEILWMKERMPLATSTDHGKDLPTVQLLIKKNQTLQKEIQGHQPRIDDIQRRSQAQSQVDGARQAALEGRLGEMRELWAQLIAETDRRHDRLAEANRAQQFYADAAEAEAWMGEQELHMMSEEKAKDEQSALVMVKKHQTLEQALEDYAQTIHQLANSSRLMVTSEHPESERITLRQAQVDKLYAGLKDLAEERQGRLRDRLRLTQLKREVDDLEQWVAEREVVAGSHELGQDYEHVTMLRDKFREFARDTSTIGQERVDSVNGQADELIESGHPENASVAEWKDGMNEAWADLLELIDTRTQMLAASYELHRFHQDAGEVLGRMQEKRQALPAELGRDLNTVQHLHRQHTALENDIQALSGQVNQVQDDAARLQKAYAGEKAEDIQKSEHAVTAAWEGLQEAGQARRHLLLDTVEKFRFFNMVRDLMLWMDGVHLQMDAHDSPRDVSSAGLVILNHQDIKSEIETRAENFTACNEMGHTLINNNHYASDEIREKLSQLQEKREMINKKWQDKMDHLQIVLEVLQFGRDACVAESWLAGQEPLVRAAELGANVDEVESLIKRHEEFEKLAAGWEDRFVLLEKLTTVRRRPEGRVFPYPPPRLTRAPPPPLSLGPQGSETDSINGPGRDSGLASSRLDPSATLPSRGAAGSEPEAQEGILCRKHEMETHSKKAANRSWQNVYCVLRKGSLGFYKDNKSASNGIPYHGEVPISLGEAVCEVANDYKKRKHVFKLRRAMTMPPISPSAGGGDAAAAAAATVTMRNKDGKEKDREKRFSFFGKKK</sequence>
<keyword evidence="6 8" id="KW-0009">Actin-binding</keyword>
<evidence type="ECO:0000256" key="9">
    <source>
        <dbReference type="SAM" id="Coils"/>
    </source>
</evidence>
<dbReference type="InterPro" id="IPR001715">
    <property type="entry name" value="CH_dom"/>
</dbReference>
<dbReference type="SUPFAM" id="SSF47576">
    <property type="entry name" value="Calponin-homology domain, CH-domain"/>
    <property type="match status" value="1"/>
</dbReference>
<proteinExistence type="inferred from homology"/>
<dbReference type="Pfam" id="PF00435">
    <property type="entry name" value="Spectrin"/>
    <property type="match status" value="16"/>
</dbReference>
<evidence type="ECO:0000256" key="3">
    <source>
        <dbReference type="ARBA" id="ARBA00022467"/>
    </source>
</evidence>
<dbReference type="InterPro" id="IPR002017">
    <property type="entry name" value="Spectrin_repeat"/>
</dbReference>
<comment type="subcellular location">
    <subcellularLocation>
        <location evidence="1">Cytoplasm</location>
        <location evidence="1">Cytoskeleton</location>
    </subcellularLocation>
</comment>
<dbReference type="PANTHER" id="PTHR11915">
    <property type="entry name" value="SPECTRIN/FILAMIN RELATED CYTOSKELETAL PROTEIN"/>
    <property type="match status" value="1"/>
</dbReference>
<dbReference type="Pfam" id="PF15410">
    <property type="entry name" value="PH_9"/>
    <property type="match status" value="1"/>
</dbReference>
<evidence type="ECO:0000256" key="8">
    <source>
        <dbReference type="PIRNR" id="PIRNR002297"/>
    </source>
</evidence>
<dbReference type="CDD" id="cd00176">
    <property type="entry name" value="SPEC"/>
    <property type="match status" value="8"/>
</dbReference>
<dbReference type="PRINTS" id="PR00683">
    <property type="entry name" value="SPECTRINPH"/>
</dbReference>
<dbReference type="SUPFAM" id="SSF50729">
    <property type="entry name" value="PH domain-like"/>
    <property type="match status" value="1"/>
</dbReference>
<dbReference type="InterPro" id="IPR018159">
    <property type="entry name" value="Spectrin/alpha-actinin"/>
</dbReference>
<evidence type="ECO:0000256" key="2">
    <source>
        <dbReference type="ARBA" id="ARBA00006826"/>
    </source>
</evidence>
<reference evidence="12" key="2">
    <citation type="submission" date="2025-09" db="UniProtKB">
        <authorList>
            <consortium name="Ensembl"/>
        </authorList>
    </citation>
    <scope>IDENTIFICATION</scope>
</reference>
<dbReference type="Proteomes" id="UP000694546">
    <property type="component" value="Chromosome 7"/>
</dbReference>
<evidence type="ECO:0000256" key="10">
    <source>
        <dbReference type="SAM" id="MobiDB-lite"/>
    </source>
</evidence>
<evidence type="ECO:0000256" key="6">
    <source>
        <dbReference type="ARBA" id="ARBA00023203"/>
    </source>
</evidence>
<dbReference type="InterPro" id="IPR011993">
    <property type="entry name" value="PH-like_dom_sf"/>
</dbReference>
<evidence type="ECO:0000256" key="1">
    <source>
        <dbReference type="ARBA" id="ARBA00004245"/>
    </source>
</evidence>